<dbReference type="Proteomes" id="UP001629214">
    <property type="component" value="Unassembled WGS sequence"/>
</dbReference>
<keyword evidence="3" id="KW-0804">Transcription</keyword>
<evidence type="ECO:0000256" key="2">
    <source>
        <dbReference type="ARBA" id="ARBA00023125"/>
    </source>
</evidence>
<dbReference type="InterPro" id="IPR020449">
    <property type="entry name" value="Tscrpt_reg_AraC-type_HTH"/>
</dbReference>
<dbReference type="RefSeq" id="WP_408164878.1">
    <property type="nucleotide sequence ID" value="NZ_JAQQFR010000001.1"/>
</dbReference>
<dbReference type="EMBL" id="JAQQFR010000001">
    <property type="protein sequence ID" value="MFL9876960.1"/>
    <property type="molecule type" value="Genomic_DNA"/>
</dbReference>
<dbReference type="InterPro" id="IPR050204">
    <property type="entry name" value="AraC_XylS_family_regulators"/>
</dbReference>
<name>A0ABW8Z3A5_9BURK</name>
<evidence type="ECO:0000256" key="3">
    <source>
        <dbReference type="ARBA" id="ARBA00023163"/>
    </source>
</evidence>
<sequence>MQAIVTGPPSSARAIRRNALLADIRNYIKDRLDQDWLTPASIQAAFRLSRPTLYRLFETEGGLVEYIRNCRLREAAADMIDLPECTIADIAYGAGFNSASDFCRAFRRVYGMTPRHFRRSASRNDNNFSSTLS</sequence>
<dbReference type="SMART" id="SM00342">
    <property type="entry name" value="HTH_ARAC"/>
    <property type="match status" value="1"/>
</dbReference>
<organism evidence="5 6">
    <name type="scientific">Herbaspirillum rhizosphaerae</name>
    <dbReference type="NCBI Taxonomy" id="346179"/>
    <lineage>
        <taxon>Bacteria</taxon>
        <taxon>Pseudomonadati</taxon>
        <taxon>Pseudomonadota</taxon>
        <taxon>Betaproteobacteria</taxon>
        <taxon>Burkholderiales</taxon>
        <taxon>Oxalobacteraceae</taxon>
        <taxon>Herbaspirillum</taxon>
    </lineage>
</organism>
<evidence type="ECO:0000256" key="1">
    <source>
        <dbReference type="ARBA" id="ARBA00023015"/>
    </source>
</evidence>
<comment type="caution">
    <text evidence="5">The sequence shown here is derived from an EMBL/GenBank/DDBJ whole genome shotgun (WGS) entry which is preliminary data.</text>
</comment>
<evidence type="ECO:0000313" key="5">
    <source>
        <dbReference type="EMBL" id="MFL9876960.1"/>
    </source>
</evidence>
<proteinExistence type="predicted"/>
<evidence type="ECO:0000313" key="6">
    <source>
        <dbReference type="Proteomes" id="UP001629214"/>
    </source>
</evidence>
<dbReference type="PROSITE" id="PS00041">
    <property type="entry name" value="HTH_ARAC_FAMILY_1"/>
    <property type="match status" value="1"/>
</dbReference>
<dbReference type="SUPFAM" id="SSF46689">
    <property type="entry name" value="Homeodomain-like"/>
    <property type="match status" value="1"/>
</dbReference>
<dbReference type="InterPro" id="IPR018060">
    <property type="entry name" value="HTH_AraC"/>
</dbReference>
<dbReference type="PRINTS" id="PR00032">
    <property type="entry name" value="HTHARAC"/>
</dbReference>
<gene>
    <name evidence="5" type="ORF">PQR63_01095</name>
</gene>
<dbReference type="PANTHER" id="PTHR46796">
    <property type="entry name" value="HTH-TYPE TRANSCRIPTIONAL ACTIVATOR RHAS-RELATED"/>
    <property type="match status" value="1"/>
</dbReference>
<dbReference type="InterPro" id="IPR009057">
    <property type="entry name" value="Homeodomain-like_sf"/>
</dbReference>
<accession>A0ABW8Z3A5</accession>
<reference evidence="5 6" key="1">
    <citation type="journal article" date="2024" name="Chem. Sci.">
        <title>Discovery of megapolipeptins by genome mining of a Burkholderiales bacteria collection.</title>
        <authorList>
            <person name="Paulo B.S."/>
            <person name="Recchia M.J.J."/>
            <person name="Lee S."/>
            <person name="Fergusson C.H."/>
            <person name="Romanowski S.B."/>
            <person name="Hernandez A."/>
            <person name="Krull N."/>
            <person name="Liu D.Y."/>
            <person name="Cavanagh H."/>
            <person name="Bos A."/>
            <person name="Gray C.A."/>
            <person name="Murphy B.T."/>
            <person name="Linington R.G."/>
            <person name="Eustaquio A.S."/>
        </authorList>
    </citation>
    <scope>NUCLEOTIDE SEQUENCE [LARGE SCALE GENOMIC DNA]</scope>
    <source>
        <strain evidence="5 6">RL21-008-BIB-B</strain>
    </source>
</reference>
<keyword evidence="2" id="KW-0238">DNA-binding</keyword>
<dbReference type="InterPro" id="IPR018062">
    <property type="entry name" value="HTH_AraC-typ_CS"/>
</dbReference>
<dbReference type="Gene3D" id="1.10.10.60">
    <property type="entry name" value="Homeodomain-like"/>
    <property type="match status" value="1"/>
</dbReference>
<dbReference type="PROSITE" id="PS01124">
    <property type="entry name" value="HTH_ARAC_FAMILY_2"/>
    <property type="match status" value="1"/>
</dbReference>
<dbReference type="Pfam" id="PF12833">
    <property type="entry name" value="HTH_18"/>
    <property type="match status" value="1"/>
</dbReference>
<feature type="domain" description="HTH araC/xylS-type" evidence="4">
    <location>
        <begin position="22"/>
        <end position="120"/>
    </location>
</feature>
<protein>
    <submittedName>
        <fullName evidence="5">AraC family transcriptional regulator</fullName>
    </submittedName>
</protein>
<keyword evidence="1" id="KW-0805">Transcription regulation</keyword>
<dbReference type="PANTHER" id="PTHR46796:SF6">
    <property type="entry name" value="ARAC SUBFAMILY"/>
    <property type="match status" value="1"/>
</dbReference>
<keyword evidence="6" id="KW-1185">Reference proteome</keyword>
<evidence type="ECO:0000259" key="4">
    <source>
        <dbReference type="PROSITE" id="PS01124"/>
    </source>
</evidence>